<dbReference type="InterPro" id="IPR036388">
    <property type="entry name" value="WH-like_DNA-bd_sf"/>
</dbReference>
<dbReference type="PANTHER" id="PTHR44591:SF3">
    <property type="entry name" value="RESPONSE REGULATORY DOMAIN-CONTAINING PROTEIN"/>
    <property type="match status" value="1"/>
</dbReference>
<dbReference type="InterPro" id="IPR012318">
    <property type="entry name" value="HTH_CRP"/>
</dbReference>
<keyword evidence="9" id="KW-0418">Kinase</keyword>
<dbReference type="InterPro" id="IPR000595">
    <property type="entry name" value="cNMP-bd_dom"/>
</dbReference>
<sequence>MNKRILLIDDDNNIRALTSKILEQSGYDVMQSENGMAGVSVAIQNKPDLILCDVKMPDLDGFAVLNMLKENQETAYIPFIFITANTERLDYRKGMELGADDYIHKPFTQTELVNALKARLSKNENQKTYLHNTLKNPTGNMNDGRDQLKLLIEGRKIRKIEKKQILYYEGDQPMGIYLIIEGSVKTIKQSDDGRTFMTGLYKTHDYLGVNAILLDDCFNETAIAIEDTTVCMVPKNLISNLLVRYPDISQQFLKMLSNNLREKEDQMLELAYHSVRKRLAKVILRLSRYSDDPLVLKISREEIANMAGMAIETVSRTLSDFKDEGLINKKPGQIEIFEFNKLVTMKN</sequence>
<dbReference type="OrthoDB" id="9127033at2"/>
<dbReference type="SUPFAM" id="SSF52172">
    <property type="entry name" value="CheY-like"/>
    <property type="match status" value="1"/>
</dbReference>
<dbReference type="GO" id="GO:0000160">
    <property type="term" value="P:phosphorelay signal transduction system"/>
    <property type="evidence" value="ECO:0007669"/>
    <property type="project" value="InterPro"/>
</dbReference>
<dbReference type="InterPro" id="IPR011006">
    <property type="entry name" value="CheY-like_superfamily"/>
</dbReference>
<dbReference type="PANTHER" id="PTHR44591">
    <property type="entry name" value="STRESS RESPONSE REGULATOR PROTEIN 1"/>
    <property type="match status" value="1"/>
</dbReference>
<dbReference type="Pfam" id="PF00027">
    <property type="entry name" value="cNMP_binding"/>
    <property type="match status" value="1"/>
</dbReference>
<dbReference type="SMART" id="SM00100">
    <property type="entry name" value="cNMP"/>
    <property type="match status" value="1"/>
</dbReference>
<feature type="domain" description="Response regulatory" evidence="7">
    <location>
        <begin position="4"/>
        <end position="120"/>
    </location>
</feature>
<evidence type="ECO:0000259" key="8">
    <source>
        <dbReference type="PROSITE" id="PS51063"/>
    </source>
</evidence>
<name>A0A223NYT5_9SPHI</name>
<dbReference type="PRINTS" id="PR00034">
    <property type="entry name" value="HTHCRP"/>
</dbReference>
<evidence type="ECO:0000256" key="3">
    <source>
        <dbReference type="ARBA" id="ARBA00023125"/>
    </source>
</evidence>
<proteinExistence type="predicted"/>
<protein>
    <submittedName>
        <fullName evidence="9">cAMP-binding domain of CRP or a regulatory subunit of cAMP-dependent protein kinases</fullName>
    </submittedName>
</protein>
<dbReference type="CDD" id="cd00092">
    <property type="entry name" value="HTH_CRP"/>
    <property type="match status" value="1"/>
</dbReference>
<dbReference type="Pfam" id="PF13545">
    <property type="entry name" value="HTH_Crp_2"/>
    <property type="match status" value="1"/>
</dbReference>
<dbReference type="GO" id="GO:0006355">
    <property type="term" value="P:regulation of DNA-templated transcription"/>
    <property type="evidence" value="ECO:0007669"/>
    <property type="project" value="InterPro"/>
</dbReference>
<dbReference type="InterPro" id="IPR036390">
    <property type="entry name" value="WH_DNA-bd_sf"/>
</dbReference>
<dbReference type="RefSeq" id="WP_094571044.1">
    <property type="nucleotide sequence ID" value="NZ_CP022743.1"/>
</dbReference>
<keyword evidence="1 5" id="KW-0597">Phosphoprotein</keyword>
<keyword evidence="9" id="KW-0808">Transferase</keyword>
<dbReference type="Pfam" id="PF00072">
    <property type="entry name" value="Response_reg"/>
    <property type="match status" value="1"/>
</dbReference>
<evidence type="ECO:0000256" key="1">
    <source>
        <dbReference type="ARBA" id="ARBA00022553"/>
    </source>
</evidence>
<evidence type="ECO:0000256" key="5">
    <source>
        <dbReference type="PROSITE-ProRule" id="PRU00169"/>
    </source>
</evidence>
<evidence type="ECO:0000256" key="4">
    <source>
        <dbReference type="ARBA" id="ARBA00023163"/>
    </source>
</evidence>
<keyword evidence="2" id="KW-0805">Transcription regulation</keyword>
<dbReference type="PROSITE" id="PS51063">
    <property type="entry name" value="HTH_CRP_2"/>
    <property type="match status" value="1"/>
</dbReference>
<dbReference type="SUPFAM" id="SSF51206">
    <property type="entry name" value="cAMP-binding domain-like"/>
    <property type="match status" value="1"/>
</dbReference>
<dbReference type="Proteomes" id="UP000215002">
    <property type="component" value="Chromosome"/>
</dbReference>
<dbReference type="InterPro" id="IPR018490">
    <property type="entry name" value="cNMP-bd_dom_sf"/>
</dbReference>
<evidence type="ECO:0000313" key="9">
    <source>
        <dbReference type="EMBL" id="ASU34731.1"/>
    </source>
</evidence>
<dbReference type="Gene3D" id="2.60.120.10">
    <property type="entry name" value="Jelly Rolls"/>
    <property type="match status" value="1"/>
</dbReference>
<dbReference type="AlphaFoldDB" id="A0A223NYT5"/>
<keyword evidence="4" id="KW-0804">Transcription</keyword>
<evidence type="ECO:0000259" key="7">
    <source>
        <dbReference type="PROSITE" id="PS50110"/>
    </source>
</evidence>
<dbReference type="GO" id="GO:0003677">
    <property type="term" value="F:DNA binding"/>
    <property type="evidence" value="ECO:0007669"/>
    <property type="project" value="UniProtKB-KW"/>
</dbReference>
<dbReference type="EMBL" id="CP022743">
    <property type="protein sequence ID" value="ASU34731.1"/>
    <property type="molecule type" value="Genomic_DNA"/>
</dbReference>
<dbReference type="Gene3D" id="1.10.10.10">
    <property type="entry name" value="Winged helix-like DNA-binding domain superfamily/Winged helix DNA-binding domain"/>
    <property type="match status" value="1"/>
</dbReference>
<keyword evidence="10" id="KW-1185">Reference proteome</keyword>
<accession>A0A223NYT5</accession>
<dbReference type="KEGG" id="muc:MuYL_2844"/>
<reference evidence="9 10" key="1">
    <citation type="submission" date="2017-08" db="EMBL/GenBank/DDBJ databases">
        <title>Complete genome sequence of Mucilaginibacter sp. strain BJC16-A31.</title>
        <authorList>
            <consortium name="Henan University of Science and Technology"/>
            <person name="You X."/>
        </authorList>
    </citation>
    <scope>NUCLEOTIDE SEQUENCE [LARGE SCALE GENOMIC DNA]</scope>
    <source>
        <strain evidence="9 10">BJC16-A31</strain>
    </source>
</reference>
<dbReference type="InterPro" id="IPR014710">
    <property type="entry name" value="RmlC-like_jellyroll"/>
</dbReference>
<keyword evidence="3" id="KW-0238">DNA-binding</keyword>
<dbReference type="SMART" id="SM00448">
    <property type="entry name" value="REC"/>
    <property type="match status" value="1"/>
</dbReference>
<evidence type="ECO:0000313" key="10">
    <source>
        <dbReference type="Proteomes" id="UP000215002"/>
    </source>
</evidence>
<dbReference type="SUPFAM" id="SSF46785">
    <property type="entry name" value="Winged helix' DNA-binding domain"/>
    <property type="match status" value="1"/>
</dbReference>
<gene>
    <name evidence="9" type="ORF">MuYL_2844</name>
</gene>
<feature type="domain" description="HTH crp-type" evidence="8">
    <location>
        <begin position="273"/>
        <end position="340"/>
    </location>
</feature>
<dbReference type="GO" id="GO:0016301">
    <property type="term" value="F:kinase activity"/>
    <property type="evidence" value="ECO:0007669"/>
    <property type="project" value="UniProtKB-KW"/>
</dbReference>
<dbReference type="PROSITE" id="PS50110">
    <property type="entry name" value="RESPONSE_REGULATORY"/>
    <property type="match status" value="1"/>
</dbReference>
<dbReference type="PROSITE" id="PS50042">
    <property type="entry name" value="CNMP_BINDING_3"/>
    <property type="match status" value="1"/>
</dbReference>
<feature type="domain" description="Cyclic nucleotide-binding" evidence="6">
    <location>
        <begin position="145"/>
        <end position="259"/>
    </location>
</feature>
<feature type="modified residue" description="4-aspartylphosphate" evidence="5">
    <location>
        <position position="53"/>
    </location>
</feature>
<dbReference type="Gene3D" id="3.40.50.2300">
    <property type="match status" value="1"/>
</dbReference>
<organism evidence="9 10">
    <name type="scientific">Mucilaginibacter xinganensis</name>
    <dbReference type="NCBI Taxonomy" id="1234841"/>
    <lineage>
        <taxon>Bacteria</taxon>
        <taxon>Pseudomonadati</taxon>
        <taxon>Bacteroidota</taxon>
        <taxon>Sphingobacteriia</taxon>
        <taxon>Sphingobacteriales</taxon>
        <taxon>Sphingobacteriaceae</taxon>
        <taxon>Mucilaginibacter</taxon>
    </lineage>
</organism>
<evidence type="ECO:0000259" key="6">
    <source>
        <dbReference type="PROSITE" id="PS50042"/>
    </source>
</evidence>
<dbReference type="InterPro" id="IPR001789">
    <property type="entry name" value="Sig_transdc_resp-reg_receiver"/>
</dbReference>
<evidence type="ECO:0000256" key="2">
    <source>
        <dbReference type="ARBA" id="ARBA00023015"/>
    </source>
</evidence>
<dbReference type="SMART" id="SM00419">
    <property type="entry name" value="HTH_CRP"/>
    <property type="match status" value="1"/>
</dbReference>
<dbReference type="CDD" id="cd00038">
    <property type="entry name" value="CAP_ED"/>
    <property type="match status" value="1"/>
</dbReference>
<dbReference type="InterPro" id="IPR050595">
    <property type="entry name" value="Bact_response_regulator"/>
</dbReference>